<gene>
    <name evidence="20" type="primary">CSON013944</name>
</gene>
<evidence type="ECO:0000256" key="14">
    <source>
        <dbReference type="ARBA" id="ARBA00023235"/>
    </source>
</evidence>
<evidence type="ECO:0000256" key="10">
    <source>
        <dbReference type="ARBA" id="ARBA00022989"/>
    </source>
</evidence>
<evidence type="ECO:0000256" key="1">
    <source>
        <dbReference type="ARBA" id="ARBA00004702"/>
    </source>
</evidence>
<keyword evidence="9" id="KW-0276">Fatty acid metabolism</keyword>
<dbReference type="Gene3D" id="3.40.30.10">
    <property type="entry name" value="Glutaredoxin"/>
    <property type="match status" value="1"/>
</dbReference>
<feature type="domain" description="GST N-terminal" evidence="19">
    <location>
        <begin position="116"/>
        <end position="186"/>
    </location>
</feature>
<dbReference type="Gene3D" id="1.20.1050.10">
    <property type="match status" value="1"/>
</dbReference>
<evidence type="ECO:0000256" key="7">
    <source>
        <dbReference type="ARBA" id="ARBA00022585"/>
    </source>
</evidence>
<dbReference type="EMBL" id="UFQS01000742">
    <property type="protein sequence ID" value="SSX06526.1"/>
    <property type="molecule type" value="Genomic_DNA"/>
</dbReference>
<evidence type="ECO:0000256" key="4">
    <source>
        <dbReference type="ARBA" id="ARBA00019474"/>
    </source>
</evidence>
<dbReference type="GO" id="GO:0050220">
    <property type="term" value="F:prostaglandin-E synthase activity"/>
    <property type="evidence" value="ECO:0007669"/>
    <property type="project" value="UniProtKB-EC"/>
</dbReference>
<dbReference type="GO" id="GO:0012505">
    <property type="term" value="C:endomembrane system"/>
    <property type="evidence" value="ECO:0007669"/>
    <property type="project" value="UniProtKB-SubCell"/>
</dbReference>
<evidence type="ECO:0000256" key="8">
    <source>
        <dbReference type="ARBA" id="ARBA00022692"/>
    </source>
</evidence>
<keyword evidence="14" id="KW-0413">Isomerase</keyword>
<dbReference type="PROSITE" id="PS51354">
    <property type="entry name" value="GLUTAREDOXIN_2"/>
    <property type="match status" value="1"/>
</dbReference>
<keyword evidence="6" id="KW-0444">Lipid biosynthesis</keyword>
<dbReference type="GO" id="GO:0001516">
    <property type="term" value="P:prostaglandin biosynthetic process"/>
    <property type="evidence" value="ECO:0007669"/>
    <property type="project" value="UniProtKB-UniPathway"/>
</dbReference>
<evidence type="ECO:0000256" key="13">
    <source>
        <dbReference type="ARBA" id="ARBA00023160"/>
    </source>
</evidence>
<dbReference type="InterPro" id="IPR034335">
    <property type="entry name" value="PGES2_C"/>
</dbReference>
<keyword evidence="7" id="KW-0643">Prostaglandin biosynthesis</keyword>
<keyword evidence="5" id="KW-0644">Prostaglandin metabolism</keyword>
<comment type="catalytic activity">
    <reaction evidence="16">
        <text>prostaglandin H2 = prostaglandin E2</text>
        <dbReference type="Rhea" id="RHEA:12893"/>
        <dbReference type="ChEBI" id="CHEBI:57405"/>
        <dbReference type="ChEBI" id="CHEBI:606564"/>
        <dbReference type="EC" id="5.3.99.3"/>
    </reaction>
    <physiologicalReaction direction="left-to-right" evidence="16">
        <dbReference type="Rhea" id="RHEA:12894"/>
    </physiologicalReaction>
</comment>
<dbReference type="InterPro" id="IPR011767">
    <property type="entry name" value="GLR_AS"/>
</dbReference>
<dbReference type="InterPro" id="IPR004045">
    <property type="entry name" value="Glutathione_S-Trfase_N"/>
</dbReference>
<comment type="subcellular location">
    <subcellularLocation>
        <location evidence="18">Endomembrane system</location>
        <topology evidence="18">Single-pass membrane protein</topology>
    </subcellularLocation>
</comment>
<evidence type="ECO:0000256" key="11">
    <source>
        <dbReference type="ARBA" id="ARBA00023098"/>
    </source>
</evidence>
<evidence type="ECO:0000256" key="12">
    <source>
        <dbReference type="ARBA" id="ARBA00023136"/>
    </source>
</evidence>
<protein>
    <recommendedName>
        <fullName evidence="4">Prostaglandin E synthase 2</fullName>
        <ecNumber evidence="3">5.3.99.3</ecNumber>
    </recommendedName>
    <alternativeName>
        <fullName evidence="17">Microsomal prostaglandin E synthase 2</fullName>
    </alternativeName>
</protein>
<dbReference type="InterPro" id="IPR036282">
    <property type="entry name" value="Glutathione-S-Trfase_C_sf"/>
</dbReference>
<comment type="similarity">
    <text evidence="2">Belongs to the GST superfamily.</text>
</comment>
<evidence type="ECO:0000313" key="21">
    <source>
        <dbReference type="EMBL" id="SSX26875.1"/>
    </source>
</evidence>
<dbReference type="Pfam" id="PF13417">
    <property type="entry name" value="GST_N_3"/>
    <property type="match status" value="1"/>
</dbReference>
<keyword evidence="13" id="KW-0275">Fatty acid biosynthesis</keyword>
<dbReference type="InterPro" id="IPR040079">
    <property type="entry name" value="Glutathione_S-Trfase"/>
</dbReference>
<evidence type="ECO:0000256" key="16">
    <source>
        <dbReference type="ARBA" id="ARBA00023931"/>
    </source>
</evidence>
<comment type="catalytic activity">
    <reaction evidence="15">
        <text>prostaglandin H2 = (12S)-hydroxy-(5Z,8E,10E)-heptadecatrienoate + malonaldehyde</text>
        <dbReference type="Rhea" id="RHEA:48644"/>
        <dbReference type="ChEBI" id="CHEBI:57405"/>
        <dbReference type="ChEBI" id="CHEBI:90694"/>
        <dbReference type="ChEBI" id="CHEBI:566274"/>
    </reaction>
    <physiologicalReaction direction="left-to-right" evidence="15">
        <dbReference type="Rhea" id="RHEA:48645"/>
    </physiologicalReaction>
</comment>
<dbReference type="PANTHER" id="PTHR12782">
    <property type="entry name" value="MICROSOMAL PROSTAGLANDIN E SYNTHASE-2"/>
    <property type="match status" value="1"/>
</dbReference>
<evidence type="ECO:0000256" key="18">
    <source>
        <dbReference type="ARBA" id="ARBA00037847"/>
    </source>
</evidence>
<dbReference type="InterPro" id="IPR036249">
    <property type="entry name" value="Thioredoxin-like_sf"/>
</dbReference>
<dbReference type="OMA" id="MSCFRLA"/>
<dbReference type="UniPathway" id="UPA00662"/>
<dbReference type="CDD" id="cd03197">
    <property type="entry name" value="GST_C_mPGES2"/>
    <property type="match status" value="1"/>
</dbReference>
<evidence type="ECO:0000256" key="17">
    <source>
        <dbReference type="ARBA" id="ARBA00031041"/>
    </source>
</evidence>
<reference evidence="20" key="1">
    <citation type="submission" date="2018-04" db="EMBL/GenBank/DDBJ databases">
        <authorList>
            <person name="Go L.Y."/>
            <person name="Mitchell J.A."/>
        </authorList>
    </citation>
    <scope>NUCLEOTIDE SEQUENCE</scope>
    <source>
        <tissue evidence="20">Whole organism</tissue>
    </source>
</reference>
<dbReference type="PANTHER" id="PTHR12782:SF5">
    <property type="entry name" value="PROSTAGLANDIN E SYNTHASE 2"/>
    <property type="match status" value="1"/>
</dbReference>
<evidence type="ECO:0000313" key="20">
    <source>
        <dbReference type="EMBL" id="SSX06526.1"/>
    </source>
</evidence>
<keyword evidence="10" id="KW-1133">Transmembrane helix</keyword>
<keyword evidence="11" id="KW-0443">Lipid metabolism</keyword>
<dbReference type="GO" id="GO:0005739">
    <property type="term" value="C:mitochondrion"/>
    <property type="evidence" value="ECO:0007669"/>
    <property type="project" value="TreeGrafter"/>
</dbReference>
<dbReference type="SFLD" id="SFLDS00019">
    <property type="entry name" value="Glutathione_Transferase_(cytos"/>
    <property type="match status" value="1"/>
</dbReference>
<comment type="pathway">
    <text evidence="1">Lipid metabolism; prostaglandin biosynthesis.</text>
</comment>
<keyword evidence="8" id="KW-0812">Transmembrane</keyword>
<dbReference type="EC" id="5.3.99.3" evidence="3"/>
<evidence type="ECO:0000256" key="9">
    <source>
        <dbReference type="ARBA" id="ARBA00022832"/>
    </source>
</evidence>
<dbReference type="EMBL" id="UFQT01000742">
    <property type="protein sequence ID" value="SSX26875.1"/>
    <property type="molecule type" value="Genomic_DNA"/>
</dbReference>
<dbReference type="SUPFAM" id="SSF47616">
    <property type="entry name" value="GST C-terminal domain-like"/>
    <property type="match status" value="1"/>
</dbReference>
<name>A0A336KNX6_CULSO</name>
<evidence type="ECO:0000256" key="15">
    <source>
        <dbReference type="ARBA" id="ARBA00023930"/>
    </source>
</evidence>
<reference evidence="21" key="2">
    <citation type="submission" date="2018-07" db="EMBL/GenBank/DDBJ databases">
        <authorList>
            <person name="Quirk P.G."/>
            <person name="Krulwich T.A."/>
        </authorList>
    </citation>
    <scope>NUCLEOTIDE SEQUENCE</scope>
</reference>
<organism evidence="20">
    <name type="scientific">Culicoides sonorensis</name>
    <name type="common">Biting midge</name>
    <dbReference type="NCBI Taxonomy" id="179676"/>
    <lineage>
        <taxon>Eukaryota</taxon>
        <taxon>Metazoa</taxon>
        <taxon>Ecdysozoa</taxon>
        <taxon>Arthropoda</taxon>
        <taxon>Hexapoda</taxon>
        <taxon>Insecta</taxon>
        <taxon>Pterygota</taxon>
        <taxon>Neoptera</taxon>
        <taxon>Endopterygota</taxon>
        <taxon>Diptera</taxon>
        <taxon>Nematocera</taxon>
        <taxon>Chironomoidea</taxon>
        <taxon>Ceratopogonidae</taxon>
        <taxon>Ceratopogoninae</taxon>
        <taxon>Culicoides</taxon>
        <taxon>Monoculicoides</taxon>
    </lineage>
</organism>
<evidence type="ECO:0000259" key="19">
    <source>
        <dbReference type="Pfam" id="PF13417"/>
    </source>
</evidence>
<evidence type="ECO:0000256" key="3">
    <source>
        <dbReference type="ARBA" id="ARBA00012203"/>
    </source>
</evidence>
<dbReference type="SFLD" id="SFLDG01182">
    <property type="entry name" value="Prostaglandin_E_synthase_like"/>
    <property type="match status" value="1"/>
</dbReference>
<dbReference type="SUPFAM" id="SSF52833">
    <property type="entry name" value="Thioredoxin-like"/>
    <property type="match status" value="1"/>
</dbReference>
<keyword evidence="12" id="KW-0472">Membrane</keyword>
<dbReference type="InterPro" id="IPR034334">
    <property type="entry name" value="PGES2"/>
</dbReference>
<dbReference type="AlphaFoldDB" id="A0A336KNX6"/>
<dbReference type="Gene3D" id="6.20.200.30">
    <property type="match status" value="1"/>
</dbReference>
<evidence type="ECO:0000256" key="6">
    <source>
        <dbReference type="ARBA" id="ARBA00022516"/>
    </source>
</evidence>
<sequence length="397" mass="45288">MTSLRVGLLARPILARQLLRQDVNLMRSGFISREFASKPGSRGFFSGVFKPIAIGIAIGAGVGTGYSILTKEETGIPGTIIKQNDKPLIIDKFPENVKIMRQIKNPQDSTGLDLVLFQFQTCPFCCKVRSYLDYKGLSYSVVEVDAVLRQAIKWSPYKKVPLLLAKTKSGKYVQLTDSSMIVSAIETYLKNPDKDMAEIAALYPNVSFMDEQGKKKTDVFNKYFLMFTDEKATKNNKEEIKHEKDWRAWADDHLVHLISPNVYRNRTEALETFEWFSQTGEWDVHFPKWERNLMVYMGAAAMYMISKRLKKRHNLTDDVRSHIYQACDKWTDELKKRNTQFMGGKKPNLADLAVFGVLSSMEGCLAFKDCLDNTKIGSWFYDVKAHVQRNRGNGVPA</sequence>
<evidence type="ECO:0000256" key="5">
    <source>
        <dbReference type="ARBA" id="ARBA00022501"/>
    </source>
</evidence>
<accession>A0A336KNX6</accession>
<dbReference type="PROSITE" id="PS00195">
    <property type="entry name" value="GLUTAREDOXIN_1"/>
    <property type="match status" value="1"/>
</dbReference>
<dbReference type="SFLD" id="SFLDG01203">
    <property type="entry name" value="Prostaglandin_E_synthase_like1"/>
    <property type="match status" value="1"/>
</dbReference>
<proteinExistence type="inferred from homology"/>
<evidence type="ECO:0000256" key="2">
    <source>
        <dbReference type="ARBA" id="ARBA00007409"/>
    </source>
</evidence>
<dbReference type="VEuPathDB" id="VectorBase:CSON013944"/>